<accession>A0AAQ3QIV0</accession>
<name>A0AAQ3QIV0_9LILI</name>
<proteinExistence type="predicted"/>
<organism evidence="1 2">
    <name type="scientific">Canna indica</name>
    <name type="common">Indian-shot</name>
    <dbReference type="NCBI Taxonomy" id="4628"/>
    <lineage>
        <taxon>Eukaryota</taxon>
        <taxon>Viridiplantae</taxon>
        <taxon>Streptophyta</taxon>
        <taxon>Embryophyta</taxon>
        <taxon>Tracheophyta</taxon>
        <taxon>Spermatophyta</taxon>
        <taxon>Magnoliopsida</taxon>
        <taxon>Liliopsida</taxon>
        <taxon>Zingiberales</taxon>
        <taxon>Cannaceae</taxon>
        <taxon>Canna</taxon>
    </lineage>
</organism>
<evidence type="ECO:0000313" key="2">
    <source>
        <dbReference type="Proteomes" id="UP001327560"/>
    </source>
</evidence>
<dbReference type="EMBL" id="CP136896">
    <property type="protein sequence ID" value="WOL12839.1"/>
    <property type="molecule type" value="Genomic_DNA"/>
</dbReference>
<evidence type="ECO:0000313" key="1">
    <source>
        <dbReference type="EMBL" id="WOL12839.1"/>
    </source>
</evidence>
<reference evidence="1 2" key="1">
    <citation type="submission" date="2023-10" db="EMBL/GenBank/DDBJ databases">
        <title>Chromosome-scale genome assembly provides insights into flower coloration mechanisms of Canna indica.</title>
        <authorList>
            <person name="Li C."/>
        </authorList>
    </citation>
    <scope>NUCLEOTIDE SEQUENCE [LARGE SCALE GENOMIC DNA]</scope>
    <source>
        <tissue evidence="1">Flower</tissue>
    </source>
</reference>
<dbReference type="AlphaFoldDB" id="A0AAQ3QIV0"/>
<protein>
    <submittedName>
        <fullName evidence="1">Uncharacterized protein</fullName>
    </submittedName>
</protein>
<sequence length="118" mass="13244">MTPRPPCHVVDDVGPSRACSLTTLCQRGCVIDDARPMRWRGWVIDDFGALGHVVDNDDAKPMRWHGWVIDDFGTLGHVVDDDGLGRLHALHLPDIVNDAAYLAWHNIVDNATWKAYIF</sequence>
<gene>
    <name evidence="1" type="ORF">Cni_G21607</name>
</gene>
<keyword evidence="2" id="KW-1185">Reference proteome</keyword>
<dbReference type="Proteomes" id="UP001327560">
    <property type="component" value="Chromosome 7"/>
</dbReference>